<dbReference type="EMBL" id="CAJVPU010021781">
    <property type="protein sequence ID" value="CAG8682696.1"/>
    <property type="molecule type" value="Genomic_DNA"/>
</dbReference>
<keyword evidence="2" id="KW-1185">Reference proteome</keyword>
<dbReference type="Proteomes" id="UP000789702">
    <property type="component" value="Unassembled WGS sequence"/>
</dbReference>
<evidence type="ECO:0000313" key="1">
    <source>
        <dbReference type="EMBL" id="CAG8682696.1"/>
    </source>
</evidence>
<comment type="caution">
    <text evidence="1">The sequence shown here is derived from an EMBL/GenBank/DDBJ whole genome shotgun (WGS) entry which is preliminary data.</text>
</comment>
<name>A0ACA9NZI9_9GLOM</name>
<reference evidence="1" key="1">
    <citation type="submission" date="2021-06" db="EMBL/GenBank/DDBJ databases">
        <authorList>
            <person name="Kallberg Y."/>
            <person name="Tangrot J."/>
            <person name="Rosling A."/>
        </authorList>
    </citation>
    <scope>NUCLEOTIDE SEQUENCE</scope>
    <source>
        <strain evidence="1">IL203A</strain>
    </source>
</reference>
<gene>
    <name evidence="1" type="ORF">DHETER_LOCUS10741</name>
</gene>
<proteinExistence type="predicted"/>
<sequence length="181" mass="21577">MSEHYHTDTNAWICSYSAFLCSPYFICKHLVKKYFTQHLLFFSQFLKTTLRHDYPLISFGISLQRINLINNLWDNTQYSDTTEPQLESDVTSSHSPSIIVFEYHVMVENRKMELISDMKAFETLVNIMNNNIENDRLYETYKTLRQPLIDEITTCNEVLRARTQQQTFKPLKKEKLAFWLQ</sequence>
<protein>
    <submittedName>
        <fullName evidence="1">12829_t:CDS:1</fullName>
    </submittedName>
</protein>
<evidence type="ECO:0000313" key="2">
    <source>
        <dbReference type="Proteomes" id="UP000789702"/>
    </source>
</evidence>
<organism evidence="1 2">
    <name type="scientific">Dentiscutata heterogama</name>
    <dbReference type="NCBI Taxonomy" id="1316150"/>
    <lineage>
        <taxon>Eukaryota</taxon>
        <taxon>Fungi</taxon>
        <taxon>Fungi incertae sedis</taxon>
        <taxon>Mucoromycota</taxon>
        <taxon>Glomeromycotina</taxon>
        <taxon>Glomeromycetes</taxon>
        <taxon>Diversisporales</taxon>
        <taxon>Gigasporaceae</taxon>
        <taxon>Dentiscutata</taxon>
    </lineage>
</organism>
<accession>A0ACA9NZI9</accession>